<evidence type="ECO:0000259" key="6">
    <source>
        <dbReference type="PROSITE" id="PS00631"/>
    </source>
</evidence>
<sequence>MPIDGLAAPDTIALPLHCTGPAGLAALRDSLPREAAGFLDASGFEARPQEIRLLPGNGGIAGAVLGLGEAAPTPWSFGGLPHALPAGSAWRLVDAAHAAPAVLGWCLGAYRYARFKPAGRAPARLVPPPGTERAVHTASAILLVRDLVNAPPNLLGPEELAAAAVALAERHGARCSVVQGAALEEGFPALAAVGQASVQAPRVAILEWGRPEAPLVALCGKGVCFDSGGLDLKPASGMLRMKKDMGGAALVLGVADLVMRLGLPVRLLVLVGAVENAVAGNAFRPLDVLRTRAGLTVEVGNTDAEGRLVLADLLAFAAEREPELLVDCATLTGAARVALGPDLPAMMTPDDSLAAALLAAGEATADPLWRLPLHAGYDSWLDSTVADINNVSSRPMAGAIIGGLFLRRFVPAPMRWVHLDVYAWNDGSRPGRPEGGEAQALRTLTATIETLFAGIPGPGR</sequence>
<dbReference type="InterPro" id="IPR011356">
    <property type="entry name" value="Leucine_aapep/pepB"/>
</dbReference>
<organism evidence="7 8">
    <name type="scientific">Dankookia rubra</name>
    <dbReference type="NCBI Taxonomy" id="1442381"/>
    <lineage>
        <taxon>Bacteria</taxon>
        <taxon>Pseudomonadati</taxon>
        <taxon>Pseudomonadota</taxon>
        <taxon>Alphaproteobacteria</taxon>
        <taxon>Acetobacterales</taxon>
        <taxon>Roseomonadaceae</taxon>
        <taxon>Dankookia</taxon>
    </lineage>
</organism>
<dbReference type="InterPro" id="IPR048816">
    <property type="entry name" value="Peptidase_M17_N_1"/>
</dbReference>
<gene>
    <name evidence="7" type="ORF">E2C06_06455</name>
</gene>
<dbReference type="Pfam" id="PF00883">
    <property type="entry name" value="Peptidase_M17"/>
    <property type="match status" value="1"/>
</dbReference>
<accession>A0A4R5QL88</accession>
<dbReference type="InterPro" id="IPR000819">
    <property type="entry name" value="Peptidase_M17_C"/>
</dbReference>
<evidence type="ECO:0000313" key="7">
    <source>
        <dbReference type="EMBL" id="TDH63467.1"/>
    </source>
</evidence>
<dbReference type="Proteomes" id="UP000295096">
    <property type="component" value="Unassembled WGS sequence"/>
</dbReference>
<dbReference type="OrthoDB" id="9809354at2"/>
<feature type="domain" description="Cytosol aminopeptidase" evidence="6">
    <location>
        <begin position="301"/>
        <end position="308"/>
    </location>
</feature>
<dbReference type="Pfam" id="PF21337">
    <property type="entry name" value="Peptidase_M17_N_1"/>
    <property type="match status" value="1"/>
</dbReference>
<evidence type="ECO:0000256" key="3">
    <source>
        <dbReference type="ARBA" id="ARBA00022670"/>
    </source>
</evidence>
<keyword evidence="2 7" id="KW-0031">Aminopeptidase</keyword>
<protein>
    <submittedName>
        <fullName evidence="7">Leucyl aminopeptidase family protein</fullName>
    </submittedName>
</protein>
<evidence type="ECO:0000256" key="2">
    <source>
        <dbReference type="ARBA" id="ARBA00022438"/>
    </source>
</evidence>
<dbReference type="CDD" id="cd00433">
    <property type="entry name" value="Peptidase_M17"/>
    <property type="match status" value="1"/>
</dbReference>
<evidence type="ECO:0000256" key="5">
    <source>
        <dbReference type="ARBA" id="ARBA00023211"/>
    </source>
</evidence>
<keyword evidence="3" id="KW-0645">Protease</keyword>
<dbReference type="AlphaFoldDB" id="A0A4R5QL88"/>
<dbReference type="PANTHER" id="PTHR11963:SF20">
    <property type="entry name" value="PEPTIDASE B"/>
    <property type="match status" value="1"/>
</dbReference>
<keyword evidence="5" id="KW-0464">Manganese</keyword>
<dbReference type="Gene3D" id="3.40.220.10">
    <property type="entry name" value="Leucine Aminopeptidase, subunit E, domain 1"/>
    <property type="match status" value="1"/>
</dbReference>
<dbReference type="GO" id="GO:0030145">
    <property type="term" value="F:manganese ion binding"/>
    <property type="evidence" value="ECO:0007669"/>
    <property type="project" value="InterPro"/>
</dbReference>
<dbReference type="GO" id="GO:0070006">
    <property type="term" value="F:metalloaminopeptidase activity"/>
    <property type="evidence" value="ECO:0007669"/>
    <property type="project" value="InterPro"/>
</dbReference>
<reference evidence="7 8" key="1">
    <citation type="journal article" date="2016" name="J. Microbiol.">
        <title>Dankookia rubra gen. nov., sp. nov., an alphaproteobacterium isolated from sediment of a shallow stream.</title>
        <authorList>
            <person name="Kim W.H."/>
            <person name="Kim D.H."/>
            <person name="Kang K."/>
            <person name="Ahn T.Y."/>
        </authorList>
    </citation>
    <scope>NUCLEOTIDE SEQUENCE [LARGE SCALE GENOMIC DNA]</scope>
    <source>
        <strain evidence="7 8">JCM30602</strain>
    </source>
</reference>
<dbReference type="PRINTS" id="PR00481">
    <property type="entry name" value="LAMNOPPTDASE"/>
</dbReference>
<dbReference type="GO" id="GO:0006508">
    <property type="term" value="P:proteolysis"/>
    <property type="evidence" value="ECO:0007669"/>
    <property type="project" value="UniProtKB-KW"/>
</dbReference>
<dbReference type="PROSITE" id="PS00631">
    <property type="entry name" value="CYTOSOL_AP"/>
    <property type="match status" value="1"/>
</dbReference>
<keyword evidence="8" id="KW-1185">Reference proteome</keyword>
<keyword evidence="4" id="KW-0378">Hydrolase</keyword>
<dbReference type="EMBL" id="SMSJ01000005">
    <property type="protein sequence ID" value="TDH63467.1"/>
    <property type="molecule type" value="Genomic_DNA"/>
</dbReference>
<comment type="caution">
    <text evidence="7">The sequence shown here is derived from an EMBL/GenBank/DDBJ whole genome shotgun (WGS) entry which is preliminary data.</text>
</comment>
<dbReference type="SUPFAM" id="SSF53187">
    <property type="entry name" value="Zn-dependent exopeptidases"/>
    <property type="match status" value="1"/>
</dbReference>
<evidence type="ECO:0000256" key="4">
    <source>
        <dbReference type="ARBA" id="ARBA00022801"/>
    </source>
</evidence>
<proteinExistence type="inferred from homology"/>
<dbReference type="InterPro" id="IPR043472">
    <property type="entry name" value="Macro_dom-like"/>
</dbReference>
<dbReference type="Gene3D" id="3.40.630.10">
    <property type="entry name" value="Zn peptidases"/>
    <property type="match status" value="1"/>
</dbReference>
<evidence type="ECO:0000256" key="1">
    <source>
        <dbReference type="ARBA" id="ARBA00009528"/>
    </source>
</evidence>
<evidence type="ECO:0000313" key="8">
    <source>
        <dbReference type="Proteomes" id="UP000295096"/>
    </source>
</evidence>
<dbReference type="RefSeq" id="WP_133287764.1">
    <property type="nucleotide sequence ID" value="NZ_SMSJ01000005.1"/>
</dbReference>
<dbReference type="PANTHER" id="PTHR11963">
    <property type="entry name" value="LEUCINE AMINOPEPTIDASE-RELATED"/>
    <property type="match status" value="1"/>
</dbReference>
<name>A0A4R5QL88_9PROT</name>
<comment type="similarity">
    <text evidence="1">Belongs to the peptidase M17 family.</text>
</comment>
<dbReference type="GO" id="GO:0005737">
    <property type="term" value="C:cytoplasm"/>
    <property type="evidence" value="ECO:0007669"/>
    <property type="project" value="InterPro"/>
</dbReference>